<protein>
    <recommendedName>
        <fullName evidence="8">Rhodopsin domain-containing protein</fullName>
    </recommendedName>
</protein>
<keyword evidence="2 7" id="KW-0812">Transmembrane</keyword>
<keyword evidence="4 7" id="KW-0472">Membrane</keyword>
<gene>
    <name evidence="9" type="ORF">QBC46DRAFT_401243</name>
</gene>
<sequence>MPPEGLPTDSRGPTVLATIWTFGSVSGIFLGLRVYCKIWRQRRLWWDDYILIASWISLLVFAAIQTWCVSLGDGMHIWLIDPANLPPVFRATTIASAFAICAIAWSKTSFAVTLLRLTMGKTRMFLWFVIVSINVAMALVALFLMIACWPIARTWDPNIPGSCWSPKINEYYGIGASAYSGFMDIVLAFLPWQILLTMRMEFREKVGVLIAMSMGVFAGVTAFMKCAHIDQLSGEDFTYTSVDLVIWSAAESTTTIIASSIPVLRTFVHAHASQYYKSGGDNSAESGRLPSFVKPLSKSHTRTTSNAAAANNNNIKNNINRQDDQSDRSILYRRDGNSTPNISHQPSCQDIIETTKVTIEFREREESDGYQYELDELPSTHNVHIGSRGV</sequence>
<comment type="similarity">
    <text evidence="5">Belongs to the SAT4 family.</text>
</comment>
<evidence type="ECO:0000259" key="8">
    <source>
        <dbReference type="Pfam" id="PF20684"/>
    </source>
</evidence>
<feature type="domain" description="Rhodopsin" evidence="8">
    <location>
        <begin position="32"/>
        <end position="268"/>
    </location>
</feature>
<evidence type="ECO:0000256" key="7">
    <source>
        <dbReference type="SAM" id="Phobius"/>
    </source>
</evidence>
<evidence type="ECO:0000256" key="2">
    <source>
        <dbReference type="ARBA" id="ARBA00022692"/>
    </source>
</evidence>
<feature type="region of interest" description="Disordered" evidence="6">
    <location>
        <begin position="300"/>
        <end position="346"/>
    </location>
</feature>
<reference evidence="10" key="1">
    <citation type="journal article" date="2023" name="Mol. Phylogenet. Evol.">
        <title>Genome-scale phylogeny and comparative genomics of the fungal order Sordariales.</title>
        <authorList>
            <person name="Hensen N."/>
            <person name="Bonometti L."/>
            <person name="Westerberg I."/>
            <person name="Brannstrom I.O."/>
            <person name="Guillou S."/>
            <person name="Cros-Aarteil S."/>
            <person name="Calhoun S."/>
            <person name="Haridas S."/>
            <person name="Kuo A."/>
            <person name="Mondo S."/>
            <person name="Pangilinan J."/>
            <person name="Riley R."/>
            <person name="LaButti K."/>
            <person name="Andreopoulos B."/>
            <person name="Lipzen A."/>
            <person name="Chen C."/>
            <person name="Yan M."/>
            <person name="Daum C."/>
            <person name="Ng V."/>
            <person name="Clum A."/>
            <person name="Steindorff A."/>
            <person name="Ohm R.A."/>
            <person name="Martin F."/>
            <person name="Silar P."/>
            <person name="Natvig D.O."/>
            <person name="Lalanne C."/>
            <person name="Gautier V."/>
            <person name="Ament-Velasquez S.L."/>
            <person name="Kruys A."/>
            <person name="Hutchinson M.I."/>
            <person name="Powell A.J."/>
            <person name="Barry K."/>
            <person name="Miller A.N."/>
            <person name="Grigoriev I.V."/>
            <person name="Debuchy R."/>
            <person name="Gladieux P."/>
            <person name="Hiltunen Thoren M."/>
            <person name="Johannesson H."/>
        </authorList>
    </citation>
    <scope>NUCLEOTIDE SEQUENCE [LARGE SCALE GENOMIC DNA]</scope>
    <source>
        <strain evidence="10">CBS 340.73</strain>
    </source>
</reference>
<comment type="caution">
    <text evidence="9">The sequence shown here is derived from an EMBL/GenBank/DDBJ whole genome shotgun (WGS) entry which is preliminary data.</text>
</comment>
<organism evidence="9 10">
    <name type="scientific">Diplogelasinospora grovesii</name>
    <dbReference type="NCBI Taxonomy" id="303347"/>
    <lineage>
        <taxon>Eukaryota</taxon>
        <taxon>Fungi</taxon>
        <taxon>Dikarya</taxon>
        <taxon>Ascomycota</taxon>
        <taxon>Pezizomycotina</taxon>
        <taxon>Sordariomycetes</taxon>
        <taxon>Sordariomycetidae</taxon>
        <taxon>Sordariales</taxon>
        <taxon>Diplogelasinosporaceae</taxon>
        <taxon>Diplogelasinospora</taxon>
    </lineage>
</organism>
<feature type="compositionally biased region" description="Basic and acidic residues" evidence="6">
    <location>
        <begin position="321"/>
        <end position="336"/>
    </location>
</feature>
<evidence type="ECO:0000313" key="10">
    <source>
        <dbReference type="Proteomes" id="UP001303473"/>
    </source>
</evidence>
<keyword evidence="3 7" id="KW-1133">Transmembrane helix</keyword>
<dbReference type="AlphaFoldDB" id="A0AAN6RXS6"/>
<dbReference type="EMBL" id="MU854071">
    <property type="protein sequence ID" value="KAK3933797.1"/>
    <property type="molecule type" value="Genomic_DNA"/>
</dbReference>
<feature type="transmembrane region" description="Helical" evidence="7">
    <location>
        <begin position="172"/>
        <end position="194"/>
    </location>
</feature>
<dbReference type="InterPro" id="IPR049326">
    <property type="entry name" value="Rhodopsin_dom_fungi"/>
</dbReference>
<evidence type="ECO:0000256" key="5">
    <source>
        <dbReference type="ARBA" id="ARBA00038359"/>
    </source>
</evidence>
<dbReference type="InterPro" id="IPR052337">
    <property type="entry name" value="SAT4-like"/>
</dbReference>
<evidence type="ECO:0000313" key="9">
    <source>
        <dbReference type="EMBL" id="KAK3933797.1"/>
    </source>
</evidence>
<dbReference type="Proteomes" id="UP001303473">
    <property type="component" value="Unassembled WGS sequence"/>
</dbReference>
<dbReference type="PANTHER" id="PTHR33048:SF42">
    <property type="entry name" value="INTEGRAL MEMBRANE PROTEIN"/>
    <property type="match status" value="1"/>
</dbReference>
<feature type="transmembrane region" description="Helical" evidence="7">
    <location>
        <begin position="15"/>
        <end position="36"/>
    </location>
</feature>
<dbReference type="GO" id="GO:0016020">
    <property type="term" value="C:membrane"/>
    <property type="evidence" value="ECO:0007669"/>
    <property type="project" value="UniProtKB-SubCell"/>
</dbReference>
<feature type="compositionally biased region" description="Low complexity" evidence="6">
    <location>
        <begin position="306"/>
        <end position="320"/>
    </location>
</feature>
<evidence type="ECO:0000256" key="3">
    <source>
        <dbReference type="ARBA" id="ARBA00022989"/>
    </source>
</evidence>
<feature type="transmembrane region" description="Helical" evidence="7">
    <location>
        <begin position="206"/>
        <end position="224"/>
    </location>
</feature>
<feature type="transmembrane region" description="Helical" evidence="7">
    <location>
        <begin position="125"/>
        <end position="152"/>
    </location>
</feature>
<proteinExistence type="inferred from homology"/>
<dbReference type="Pfam" id="PF20684">
    <property type="entry name" value="Fung_rhodopsin"/>
    <property type="match status" value="1"/>
</dbReference>
<evidence type="ECO:0000256" key="6">
    <source>
        <dbReference type="SAM" id="MobiDB-lite"/>
    </source>
</evidence>
<evidence type="ECO:0000256" key="4">
    <source>
        <dbReference type="ARBA" id="ARBA00023136"/>
    </source>
</evidence>
<comment type="subcellular location">
    <subcellularLocation>
        <location evidence="1">Membrane</location>
        <topology evidence="1">Multi-pass membrane protein</topology>
    </subcellularLocation>
</comment>
<evidence type="ECO:0000256" key="1">
    <source>
        <dbReference type="ARBA" id="ARBA00004141"/>
    </source>
</evidence>
<dbReference type="PANTHER" id="PTHR33048">
    <property type="entry name" value="PTH11-LIKE INTEGRAL MEMBRANE PROTEIN (AFU_ORTHOLOGUE AFUA_5G11245)"/>
    <property type="match status" value="1"/>
</dbReference>
<feature type="transmembrane region" description="Helical" evidence="7">
    <location>
        <begin position="87"/>
        <end position="105"/>
    </location>
</feature>
<accession>A0AAN6RXS6</accession>
<feature type="compositionally biased region" description="Polar residues" evidence="6">
    <location>
        <begin position="337"/>
        <end position="346"/>
    </location>
</feature>
<keyword evidence="10" id="KW-1185">Reference proteome</keyword>
<name>A0AAN6RXS6_9PEZI</name>
<feature type="transmembrane region" description="Helical" evidence="7">
    <location>
        <begin position="48"/>
        <end position="67"/>
    </location>
</feature>